<name>A0A3M0KPQ7_HIRRU</name>
<keyword evidence="2" id="KW-1185">Reference proteome</keyword>
<reference evidence="1 2" key="1">
    <citation type="submission" date="2018-07" db="EMBL/GenBank/DDBJ databases">
        <title>A high quality draft genome assembly of the barn swallow (H. rustica rustica).</title>
        <authorList>
            <person name="Formenti G."/>
            <person name="Chiara M."/>
            <person name="Poveda L."/>
            <person name="Francoijs K.-J."/>
            <person name="Bonisoli-Alquati A."/>
            <person name="Canova L."/>
            <person name="Gianfranceschi L."/>
            <person name="Horner D.S."/>
            <person name="Saino N."/>
        </authorList>
    </citation>
    <scope>NUCLEOTIDE SEQUENCE [LARGE SCALE GENOMIC DNA]</scope>
    <source>
        <strain evidence="1">Chelidonia</strain>
        <tissue evidence="1">Blood</tissue>
    </source>
</reference>
<protein>
    <submittedName>
        <fullName evidence="1">Uncharacterized protein</fullName>
    </submittedName>
</protein>
<proteinExistence type="predicted"/>
<evidence type="ECO:0000313" key="1">
    <source>
        <dbReference type="EMBL" id="RMC09087.1"/>
    </source>
</evidence>
<dbReference type="Proteomes" id="UP000269221">
    <property type="component" value="Unassembled WGS sequence"/>
</dbReference>
<organism evidence="1 2">
    <name type="scientific">Hirundo rustica rustica</name>
    <dbReference type="NCBI Taxonomy" id="333673"/>
    <lineage>
        <taxon>Eukaryota</taxon>
        <taxon>Metazoa</taxon>
        <taxon>Chordata</taxon>
        <taxon>Craniata</taxon>
        <taxon>Vertebrata</taxon>
        <taxon>Euteleostomi</taxon>
        <taxon>Archelosauria</taxon>
        <taxon>Archosauria</taxon>
        <taxon>Dinosauria</taxon>
        <taxon>Saurischia</taxon>
        <taxon>Theropoda</taxon>
        <taxon>Coelurosauria</taxon>
        <taxon>Aves</taxon>
        <taxon>Neognathae</taxon>
        <taxon>Neoaves</taxon>
        <taxon>Telluraves</taxon>
        <taxon>Australaves</taxon>
        <taxon>Passeriformes</taxon>
        <taxon>Sylvioidea</taxon>
        <taxon>Hirundinidae</taxon>
        <taxon>Hirundo</taxon>
    </lineage>
</organism>
<accession>A0A3M0KPQ7</accession>
<dbReference type="EMBL" id="QRBI01000116">
    <property type="protein sequence ID" value="RMC09087.1"/>
    <property type="molecule type" value="Genomic_DNA"/>
</dbReference>
<gene>
    <name evidence="1" type="ORF">DUI87_14093</name>
</gene>
<evidence type="ECO:0000313" key="2">
    <source>
        <dbReference type="Proteomes" id="UP000269221"/>
    </source>
</evidence>
<comment type="caution">
    <text evidence="1">The sequence shown here is derived from an EMBL/GenBank/DDBJ whole genome shotgun (WGS) entry which is preliminary data.</text>
</comment>
<sequence length="168" mass="18615">MGQYKCTMTMLSALKSPTACKSQQDGLDFAQDDFGLKNTLYLHISNFNIQAQVVPIVHLAQAQKLQNFWVVVMVECPPILRKSDYGSEYGETNRCKVSEVCNSPDWDALQVLLGILLTPRQVLLSSGWDLATARQCLASVHWDSSDTAAQLCHPADLTTQADPVWADI</sequence>
<dbReference type="AlphaFoldDB" id="A0A3M0KPQ7"/>